<dbReference type="EMBL" id="BMEQ01000046">
    <property type="protein sequence ID" value="GGG71518.1"/>
    <property type="molecule type" value="Genomic_DNA"/>
</dbReference>
<evidence type="ECO:0000256" key="1">
    <source>
        <dbReference type="SAM" id="MobiDB-lite"/>
    </source>
</evidence>
<protein>
    <submittedName>
        <fullName evidence="2">Uncharacterized protein</fullName>
    </submittedName>
</protein>
<comment type="caution">
    <text evidence="2">The sequence shown here is derived from an EMBL/GenBank/DDBJ whole genome shotgun (WGS) entry which is preliminary data.</text>
</comment>
<feature type="region of interest" description="Disordered" evidence="1">
    <location>
        <begin position="51"/>
        <end position="89"/>
    </location>
</feature>
<accession>A0A917H9G8</accession>
<proteinExistence type="predicted"/>
<dbReference type="RefSeq" id="WP_188540408.1">
    <property type="nucleotide sequence ID" value="NZ_BMEQ01000046.1"/>
</dbReference>
<organism evidence="2 3">
    <name type="scientific">Kocuria dechangensis</name>
    <dbReference type="NCBI Taxonomy" id="1176249"/>
    <lineage>
        <taxon>Bacteria</taxon>
        <taxon>Bacillati</taxon>
        <taxon>Actinomycetota</taxon>
        <taxon>Actinomycetes</taxon>
        <taxon>Micrococcales</taxon>
        <taxon>Micrococcaceae</taxon>
        <taxon>Kocuria</taxon>
    </lineage>
</organism>
<keyword evidence="3" id="KW-1185">Reference proteome</keyword>
<name>A0A917H9G8_9MICC</name>
<dbReference type="Proteomes" id="UP000638848">
    <property type="component" value="Unassembled WGS sequence"/>
</dbReference>
<reference evidence="2" key="2">
    <citation type="submission" date="2020-09" db="EMBL/GenBank/DDBJ databases">
        <authorList>
            <person name="Sun Q."/>
            <person name="Zhou Y."/>
        </authorList>
    </citation>
    <scope>NUCLEOTIDE SEQUENCE</scope>
    <source>
        <strain evidence="2">CGMCC 1.12187</strain>
    </source>
</reference>
<reference evidence="2" key="1">
    <citation type="journal article" date="2014" name="Int. J. Syst. Evol. Microbiol.">
        <title>Complete genome sequence of Corynebacterium casei LMG S-19264T (=DSM 44701T), isolated from a smear-ripened cheese.</title>
        <authorList>
            <consortium name="US DOE Joint Genome Institute (JGI-PGF)"/>
            <person name="Walter F."/>
            <person name="Albersmeier A."/>
            <person name="Kalinowski J."/>
            <person name="Ruckert C."/>
        </authorList>
    </citation>
    <scope>NUCLEOTIDE SEQUENCE</scope>
    <source>
        <strain evidence="2">CGMCC 1.12187</strain>
    </source>
</reference>
<sequence>MSRTVSVLVRIDRTGNAVTLAVTGELTAADEPELTRMTERARTLFPDATVTVDLSSARTPSPQDPQWENTNHRGDGEPEISNSPDPPRA</sequence>
<feature type="compositionally biased region" description="Polar residues" evidence="1">
    <location>
        <begin position="52"/>
        <end position="69"/>
    </location>
</feature>
<evidence type="ECO:0000313" key="3">
    <source>
        <dbReference type="Proteomes" id="UP000638848"/>
    </source>
</evidence>
<dbReference type="AlphaFoldDB" id="A0A917H9G8"/>
<evidence type="ECO:0000313" key="2">
    <source>
        <dbReference type="EMBL" id="GGG71518.1"/>
    </source>
</evidence>
<gene>
    <name evidence="2" type="ORF">GCM10011374_40250</name>
</gene>